<accession>A0A1J6HGW8</accession>
<feature type="domain" description="Gfo/Idh/MocA-like oxidoreductase N-terminal" evidence="1">
    <location>
        <begin position="6"/>
        <end position="116"/>
    </location>
</feature>
<dbReference type="InterPro" id="IPR000683">
    <property type="entry name" value="Gfo/Idh/MocA-like_OxRdtase_N"/>
</dbReference>
<evidence type="ECO:0000313" key="3">
    <source>
        <dbReference type="EMBL" id="OIS91627.1"/>
    </source>
</evidence>
<dbReference type="RefSeq" id="WP_071633284.1">
    <property type="nucleotide sequence ID" value="NZ_MOEC01000025.1"/>
</dbReference>
<reference evidence="3 4" key="1">
    <citation type="submission" date="2016-10" db="EMBL/GenBank/DDBJ databases">
        <title>The Draft Genome Sequence of the Potato Rhizosphere Bacteria Ochrobactrum sp. IPA7.2.</title>
        <authorList>
            <person name="Gogoleva N.E."/>
            <person name="Khlopko Y.A."/>
            <person name="Burygin G.L."/>
            <person name="Plotnikov A.O."/>
        </authorList>
    </citation>
    <scope>NUCLEOTIDE SEQUENCE [LARGE SCALE GENOMIC DNA]</scope>
    <source>
        <strain evidence="3 4">IPA7.2</strain>
    </source>
</reference>
<dbReference type="InterPro" id="IPR051317">
    <property type="entry name" value="Gfo/Idh/MocA_oxidoreduct"/>
</dbReference>
<dbReference type="InterPro" id="IPR055170">
    <property type="entry name" value="GFO_IDH_MocA-like_dom"/>
</dbReference>
<dbReference type="EMBL" id="MOEC01000025">
    <property type="protein sequence ID" value="OIS91627.1"/>
    <property type="molecule type" value="Genomic_DNA"/>
</dbReference>
<dbReference type="Proteomes" id="UP000182985">
    <property type="component" value="Unassembled WGS sequence"/>
</dbReference>
<dbReference type="AlphaFoldDB" id="A0A1J6HGW8"/>
<organism evidence="3 4">
    <name type="scientific">Brucella cytisi</name>
    <dbReference type="NCBI Taxonomy" id="407152"/>
    <lineage>
        <taxon>Bacteria</taxon>
        <taxon>Pseudomonadati</taxon>
        <taxon>Pseudomonadota</taxon>
        <taxon>Alphaproteobacteria</taxon>
        <taxon>Hyphomicrobiales</taxon>
        <taxon>Brucellaceae</taxon>
        <taxon>Brucella/Ochrobactrum group</taxon>
        <taxon>Brucella</taxon>
    </lineage>
</organism>
<protein>
    <submittedName>
        <fullName evidence="3">Oxidoreductase</fullName>
    </submittedName>
</protein>
<evidence type="ECO:0000313" key="4">
    <source>
        <dbReference type="Proteomes" id="UP000182985"/>
    </source>
</evidence>
<evidence type="ECO:0000259" key="2">
    <source>
        <dbReference type="Pfam" id="PF22725"/>
    </source>
</evidence>
<dbReference type="GO" id="GO:0000166">
    <property type="term" value="F:nucleotide binding"/>
    <property type="evidence" value="ECO:0007669"/>
    <property type="project" value="InterPro"/>
</dbReference>
<dbReference type="Pfam" id="PF01408">
    <property type="entry name" value="GFO_IDH_MocA"/>
    <property type="match status" value="1"/>
</dbReference>
<dbReference type="SUPFAM" id="SSF51735">
    <property type="entry name" value="NAD(P)-binding Rossmann-fold domains"/>
    <property type="match status" value="1"/>
</dbReference>
<dbReference type="PANTHER" id="PTHR43708:SF8">
    <property type="entry name" value="OXIDOREDUCTASE"/>
    <property type="match status" value="1"/>
</dbReference>
<dbReference type="PANTHER" id="PTHR43708">
    <property type="entry name" value="CONSERVED EXPRESSED OXIDOREDUCTASE (EUROFUNG)"/>
    <property type="match status" value="1"/>
</dbReference>
<name>A0A1J6HGW8_9HYPH</name>
<dbReference type="SUPFAM" id="SSF55347">
    <property type="entry name" value="Glyceraldehyde-3-phosphate dehydrogenase-like, C-terminal domain"/>
    <property type="match status" value="1"/>
</dbReference>
<dbReference type="OrthoDB" id="9792935at2"/>
<comment type="caution">
    <text evidence="3">The sequence shown here is derived from an EMBL/GenBank/DDBJ whole genome shotgun (WGS) entry which is preliminary data.</text>
</comment>
<keyword evidence="4" id="KW-1185">Reference proteome</keyword>
<evidence type="ECO:0000259" key="1">
    <source>
        <dbReference type="Pfam" id="PF01408"/>
    </source>
</evidence>
<dbReference type="InterPro" id="IPR036291">
    <property type="entry name" value="NAD(P)-bd_dom_sf"/>
</dbReference>
<dbReference type="Gene3D" id="3.40.50.720">
    <property type="entry name" value="NAD(P)-binding Rossmann-like Domain"/>
    <property type="match status" value="1"/>
</dbReference>
<sequence>MRLSFLGVSHWHSTMHAEAALAAGATVQTAWDPDAAAAAAFADRFSCTMSSSLENALEGADFAVVMGRPSEIADRGLAVTEAGVPLLIEKPIGISAAASDLLIASAERNKAFVAVALPHGLGMMAAVRNLAKAERLGTISHSHFRLINGPPQRYVNDGVPWVLDRGVGGGGALRNLGIHGVSAFLTLAGAQPVEIVSISFGRPLHETEVEDYAVVVLRAPDGMIGIVEAGYTFPSMSRGLFEWRVSAKNASLIDAGDRLTVTTLDDGSEQILPITLPAHRYNDVLADTLKRFSHDLPPATSLADCRRAMEIIDHCYALKGN</sequence>
<dbReference type="Gene3D" id="3.30.360.10">
    <property type="entry name" value="Dihydrodipicolinate Reductase, domain 2"/>
    <property type="match status" value="1"/>
</dbReference>
<feature type="domain" description="GFO/IDH/MocA-like oxidoreductase" evidence="2">
    <location>
        <begin position="125"/>
        <end position="235"/>
    </location>
</feature>
<proteinExistence type="predicted"/>
<gene>
    <name evidence="3" type="ORF">BLA27_20225</name>
</gene>
<dbReference type="Pfam" id="PF22725">
    <property type="entry name" value="GFO_IDH_MocA_C3"/>
    <property type="match status" value="1"/>
</dbReference>